<name>A0A382BMI2_9ZZZZ</name>
<dbReference type="EMBL" id="UINC01030321">
    <property type="protein sequence ID" value="SVB14522.1"/>
    <property type="molecule type" value="Genomic_DNA"/>
</dbReference>
<evidence type="ECO:0000313" key="3">
    <source>
        <dbReference type="EMBL" id="SVB14522.1"/>
    </source>
</evidence>
<sequence length="359" mass="39340">MEGFMSSIDSEYIRKHPKSAKIFEKSAVMFPDGVTHDTRFMTPFPIYVSNALGPLKWDHDGFEYVDYVSGHGALLLGHSHPAIVDAVTDQIKKGTHLGANTELEVRWGNAVKNLIPSIEKIRFHSSGTEATMMAMRLARAYTGKNKIVKFQDHFHGWHDYALAGSDGATGGIPKSTWDSMIVLPSGDMDALEDTLSRDNDIAAIITEPTGAHMGQNPLQVPEYLEKIREITDLYGVVFILDEVVTGFRLSRGGAQERFNIKPDLTTMAKILAGGLPGGAVGGKAEIVDMIQHRGEPEWDNQKRVSHNGTFNANPLCAIAGSICLELIAKEPINEMADLMANKLRDGLNETLIKMEVPGV</sequence>
<dbReference type="InterPro" id="IPR015421">
    <property type="entry name" value="PyrdxlP-dep_Trfase_major"/>
</dbReference>
<reference evidence="3" key="1">
    <citation type="submission" date="2018-05" db="EMBL/GenBank/DDBJ databases">
        <authorList>
            <person name="Lanie J.A."/>
            <person name="Ng W.-L."/>
            <person name="Kazmierczak K.M."/>
            <person name="Andrzejewski T.M."/>
            <person name="Davidsen T.M."/>
            <person name="Wayne K.J."/>
            <person name="Tettelin H."/>
            <person name="Glass J.I."/>
            <person name="Rusch D."/>
            <person name="Podicherti R."/>
            <person name="Tsui H.-C.T."/>
            <person name="Winkler M.E."/>
        </authorList>
    </citation>
    <scope>NUCLEOTIDE SEQUENCE</scope>
</reference>
<dbReference type="InterPro" id="IPR015422">
    <property type="entry name" value="PyrdxlP-dep_Trfase_small"/>
</dbReference>
<dbReference type="Gene3D" id="3.40.640.10">
    <property type="entry name" value="Type I PLP-dependent aspartate aminotransferase-like (Major domain)"/>
    <property type="match status" value="1"/>
</dbReference>
<protein>
    <recommendedName>
        <fullName evidence="4">Glutamate-1-semialdehyde 2,1-aminomutase</fullName>
    </recommendedName>
</protein>
<dbReference type="InterPro" id="IPR015424">
    <property type="entry name" value="PyrdxlP-dep_Trfase"/>
</dbReference>
<dbReference type="SUPFAM" id="SSF53383">
    <property type="entry name" value="PLP-dependent transferases"/>
    <property type="match status" value="1"/>
</dbReference>
<dbReference type="AlphaFoldDB" id="A0A382BMI2"/>
<dbReference type="InterPro" id="IPR005814">
    <property type="entry name" value="Aminotrans_3"/>
</dbReference>
<evidence type="ECO:0008006" key="4">
    <source>
        <dbReference type="Google" id="ProtNLM"/>
    </source>
</evidence>
<dbReference type="PANTHER" id="PTHR43713:SF3">
    <property type="entry name" value="GLUTAMATE-1-SEMIALDEHYDE 2,1-AMINOMUTASE 1, CHLOROPLASTIC-RELATED"/>
    <property type="match status" value="1"/>
</dbReference>
<dbReference type="Pfam" id="PF00202">
    <property type="entry name" value="Aminotran_3"/>
    <property type="match status" value="1"/>
</dbReference>
<keyword evidence="2" id="KW-0663">Pyridoxal phosphate</keyword>
<comment type="cofactor">
    <cofactor evidence="1">
        <name>pyridoxal 5'-phosphate</name>
        <dbReference type="ChEBI" id="CHEBI:597326"/>
    </cofactor>
</comment>
<dbReference type="Gene3D" id="3.90.1150.10">
    <property type="entry name" value="Aspartate Aminotransferase, domain 1"/>
    <property type="match status" value="1"/>
</dbReference>
<dbReference type="GO" id="GO:0008483">
    <property type="term" value="F:transaminase activity"/>
    <property type="evidence" value="ECO:0007669"/>
    <property type="project" value="InterPro"/>
</dbReference>
<organism evidence="3">
    <name type="scientific">marine metagenome</name>
    <dbReference type="NCBI Taxonomy" id="408172"/>
    <lineage>
        <taxon>unclassified sequences</taxon>
        <taxon>metagenomes</taxon>
        <taxon>ecological metagenomes</taxon>
    </lineage>
</organism>
<dbReference type="PANTHER" id="PTHR43713">
    <property type="entry name" value="GLUTAMATE-1-SEMIALDEHYDE 2,1-AMINOMUTASE"/>
    <property type="match status" value="1"/>
</dbReference>
<evidence type="ECO:0000256" key="1">
    <source>
        <dbReference type="ARBA" id="ARBA00001933"/>
    </source>
</evidence>
<feature type="non-terminal residue" evidence="3">
    <location>
        <position position="359"/>
    </location>
</feature>
<accession>A0A382BMI2</accession>
<evidence type="ECO:0000256" key="2">
    <source>
        <dbReference type="ARBA" id="ARBA00022898"/>
    </source>
</evidence>
<gene>
    <name evidence="3" type="ORF">METZ01_LOCUS167376</name>
</gene>
<dbReference type="InterPro" id="IPR049704">
    <property type="entry name" value="Aminotrans_3_PPA_site"/>
</dbReference>
<dbReference type="PROSITE" id="PS00600">
    <property type="entry name" value="AA_TRANSFER_CLASS_3"/>
    <property type="match status" value="1"/>
</dbReference>
<dbReference type="GO" id="GO:0030170">
    <property type="term" value="F:pyridoxal phosphate binding"/>
    <property type="evidence" value="ECO:0007669"/>
    <property type="project" value="InterPro"/>
</dbReference>
<proteinExistence type="predicted"/>